<dbReference type="InterPro" id="IPR011990">
    <property type="entry name" value="TPR-like_helical_dom_sf"/>
</dbReference>
<organism evidence="2 3">
    <name type="scientific">Brassica rapa subsp. trilocularis</name>
    <dbReference type="NCBI Taxonomy" id="1813537"/>
    <lineage>
        <taxon>Eukaryota</taxon>
        <taxon>Viridiplantae</taxon>
        <taxon>Streptophyta</taxon>
        <taxon>Embryophyta</taxon>
        <taxon>Tracheophyta</taxon>
        <taxon>Spermatophyta</taxon>
        <taxon>Magnoliopsida</taxon>
        <taxon>eudicotyledons</taxon>
        <taxon>Gunneridae</taxon>
        <taxon>Pentapetalae</taxon>
        <taxon>rosids</taxon>
        <taxon>malvids</taxon>
        <taxon>Brassicales</taxon>
        <taxon>Brassicaceae</taxon>
        <taxon>Brassiceae</taxon>
        <taxon>Brassica</taxon>
    </lineage>
</organism>
<evidence type="ECO:0008006" key="4">
    <source>
        <dbReference type="Google" id="ProtNLM"/>
    </source>
</evidence>
<accession>A0ABQ7MEA2</accession>
<protein>
    <recommendedName>
        <fullName evidence="4">Pentatricopeptide repeat-containing protein</fullName>
    </recommendedName>
</protein>
<dbReference type="InterPro" id="IPR046960">
    <property type="entry name" value="PPR_At4g14850-like_plant"/>
</dbReference>
<proteinExistence type="predicted"/>
<keyword evidence="1" id="KW-0677">Repeat</keyword>
<keyword evidence="3" id="KW-1185">Reference proteome</keyword>
<sequence>MPERATTSYKTMITAMNAEAMMITSFVKAGMADNAEYEDGFALFLRGLVQRGQVSEAYELFEKMPRKEPNSVTFLALLSACAHFGNLDLGWTYFRSMISWYGTGPDHYASSFSSLGQPSWCNASKICLLVDLAELAAKKLIELEPDTATPYRIRNIKKPNRIKMDTGSSWIILKGCVHNFLAGDEISFRSGRDNVYTEDVSKGN</sequence>
<reference evidence="2 3" key="1">
    <citation type="submission" date="2021-03" db="EMBL/GenBank/DDBJ databases">
        <authorList>
            <person name="King G.J."/>
            <person name="Bancroft I."/>
            <person name="Baten A."/>
            <person name="Bloomfield J."/>
            <person name="Borpatragohain P."/>
            <person name="He Z."/>
            <person name="Irish N."/>
            <person name="Irwin J."/>
            <person name="Liu K."/>
            <person name="Mauleon R.P."/>
            <person name="Moore J."/>
            <person name="Morris R."/>
            <person name="Ostergaard L."/>
            <person name="Wang B."/>
            <person name="Wells R."/>
        </authorList>
    </citation>
    <scope>NUCLEOTIDE SEQUENCE [LARGE SCALE GENOMIC DNA]</scope>
    <source>
        <strain evidence="2">R-o-18</strain>
        <tissue evidence="2">Leaf</tissue>
    </source>
</reference>
<dbReference type="PANTHER" id="PTHR47926:SF347">
    <property type="entry name" value="PENTATRICOPEPTIDE REPEAT-CONTAINING PROTEIN"/>
    <property type="match status" value="1"/>
</dbReference>
<dbReference type="NCBIfam" id="TIGR00756">
    <property type="entry name" value="PPR"/>
    <property type="match status" value="2"/>
</dbReference>
<dbReference type="Gene3D" id="1.25.40.10">
    <property type="entry name" value="Tetratricopeptide repeat domain"/>
    <property type="match status" value="1"/>
</dbReference>
<evidence type="ECO:0000313" key="2">
    <source>
        <dbReference type="EMBL" id="KAG5397073.1"/>
    </source>
</evidence>
<dbReference type="Pfam" id="PF01535">
    <property type="entry name" value="PPR"/>
    <property type="match status" value="2"/>
</dbReference>
<evidence type="ECO:0000313" key="3">
    <source>
        <dbReference type="Proteomes" id="UP000823674"/>
    </source>
</evidence>
<gene>
    <name evidence="2" type="primary">A05g503370.1_BraROA</name>
    <name evidence="2" type="ORF">IGI04_018887</name>
</gene>
<dbReference type="Proteomes" id="UP000823674">
    <property type="component" value="Chromosome A05"/>
</dbReference>
<dbReference type="EMBL" id="JADBGQ010000005">
    <property type="protein sequence ID" value="KAG5397073.1"/>
    <property type="molecule type" value="Genomic_DNA"/>
</dbReference>
<evidence type="ECO:0000256" key="1">
    <source>
        <dbReference type="ARBA" id="ARBA00022737"/>
    </source>
</evidence>
<dbReference type="PANTHER" id="PTHR47926">
    <property type="entry name" value="PENTATRICOPEPTIDE REPEAT-CONTAINING PROTEIN"/>
    <property type="match status" value="1"/>
</dbReference>
<name>A0ABQ7MEA2_BRACM</name>
<comment type="caution">
    <text evidence="2">The sequence shown here is derived from an EMBL/GenBank/DDBJ whole genome shotgun (WGS) entry which is preliminary data.</text>
</comment>
<dbReference type="InterPro" id="IPR002885">
    <property type="entry name" value="PPR_rpt"/>
</dbReference>